<dbReference type="Pfam" id="PF07596">
    <property type="entry name" value="SBP_bac_10"/>
    <property type="match status" value="1"/>
</dbReference>
<dbReference type="RefSeq" id="WP_238388557.1">
    <property type="nucleotide sequence ID" value="NZ_CP042914.1"/>
</dbReference>
<dbReference type="InterPro" id="IPR012902">
    <property type="entry name" value="N_methyl_site"/>
</dbReference>
<evidence type="ECO:0000313" key="4">
    <source>
        <dbReference type="Proteomes" id="UP000325286"/>
    </source>
</evidence>
<organism evidence="3 4">
    <name type="scientific">Roseimaritima ulvae</name>
    <dbReference type="NCBI Taxonomy" id="980254"/>
    <lineage>
        <taxon>Bacteria</taxon>
        <taxon>Pseudomonadati</taxon>
        <taxon>Planctomycetota</taxon>
        <taxon>Planctomycetia</taxon>
        <taxon>Pirellulales</taxon>
        <taxon>Pirellulaceae</taxon>
        <taxon>Roseimaritima</taxon>
    </lineage>
</organism>
<gene>
    <name evidence="3" type="ORF">UC8_48020</name>
</gene>
<dbReference type="Gene3D" id="3.30.700.10">
    <property type="entry name" value="Glycoprotein, Type 4 Pilin"/>
    <property type="match status" value="1"/>
</dbReference>
<evidence type="ECO:0000259" key="2">
    <source>
        <dbReference type="Pfam" id="PF07596"/>
    </source>
</evidence>
<dbReference type="PANTHER" id="PTHR30093:SF2">
    <property type="entry name" value="TYPE II SECRETION SYSTEM PROTEIN H"/>
    <property type="match status" value="1"/>
</dbReference>
<dbReference type="EMBL" id="CP042914">
    <property type="protein sequence ID" value="QEG42760.1"/>
    <property type="molecule type" value="Genomic_DNA"/>
</dbReference>
<dbReference type="SUPFAM" id="SSF54523">
    <property type="entry name" value="Pili subunits"/>
    <property type="match status" value="1"/>
</dbReference>
<feature type="domain" description="DUF1559" evidence="2">
    <location>
        <begin position="40"/>
        <end position="309"/>
    </location>
</feature>
<keyword evidence="1" id="KW-0472">Membrane</keyword>
<dbReference type="InterPro" id="IPR011453">
    <property type="entry name" value="DUF1559"/>
</dbReference>
<evidence type="ECO:0000256" key="1">
    <source>
        <dbReference type="SAM" id="Phobius"/>
    </source>
</evidence>
<dbReference type="KEGG" id="rul:UC8_48020"/>
<dbReference type="NCBIfam" id="TIGR02532">
    <property type="entry name" value="IV_pilin_GFxxxE"/>
    <property type="match status" value="1"/>
</dbReference>
<dbReference type="Proteomes" id="UP000325286">
    <property type="component" value="Chromosome"/>
</dbReference>
<feature type="transmembrane region" description="Helical" evidence="1">
    <location>
        <begin position="15"/>
        <end position="39"/>
    </location>
</feature>
<evidence type="ECO:0000313" key="3">
    <source>
        <dbReference type="EMBL" id="QEG42760.1"/>
    </source>
</evidence>
<reference evidence="3 4" key="1">
    <citation type="submission" date="2019-08" db="EMBL/GenBank/DDBJ databases">
        <title>Deep-cultivation of Planctomycetes and their phenomic and genomic characterization uncovers novel biology.</title>
        <authorList>
            <person name="Wiegand S."/>
            <person name="Jogler M."/>
            <person name="Boedeker C."/>
            <person name="Pinto D."/>
            <person name="Vollmers J."/>
            <person name="Rivas-Marin E."/>
            <person name="Kohn T."/>
            <person name="Peeters S.H."/>
            <person name="Heuer A."/>
            <person name="Rast P."/>
            <person name="Oberbeckmann S."/>
            <person name="Bunk B."/>
            <person name="Jeske O."/>
            <person name="Meyerdierks A."/>
            <person name="Storesund J.E."/>
            <person name="Kallscheuer N."/>
            <person name="Luecker S."/>
            <person name="Lage O.M."/>
            <person name="Pohl T."/>
            <person name="Merkel B.J."/>
            <person name="Hornburger P."/>
            <person name="Mueller R.-W."/>
            <person name="Bruemmer F."/>
            <person name="Labrenz M."/>
            <person name="Spormann A.M."/>
            <person name="Op den Camp H."/>
            <person name="Overmann J."/>
            <person name="Amann R."/>
            <person name="Jetten M.S.M."/>
            <person name="Mascher T."/>
            <person name="Medema M.H."/>
            <person name="Devos D.P."/>
            <person name="Kaster A.-K."/>
            <person name="Ovreas L."/>
            <person name="Rohde M."/>
            <person name="Galperin M.Y."/>
            <person name="Jogler C."/>
        </authorList>
    </citation>
    <scope>NUCLEOTIDE SEQUENCE [LARGE SCALE GENOMIC DNA]</scope>
    <source>
        <strain evidence="3 4">UC8</strain>
    </source>
</reference>
<dbReference type="PANTHER" id="PTHR30093">
    <property type="entry name" value="GENERAL SECRETION PATHWAY PROTEIN G"/>
    <property type="match status" value="1"/>
</dbReference>
<dbReference type="InterPro" id="IPR027558">
    <property type="entry name" value="Pre_pil_HX9DG_C"/>
</dbReference>
<name>A0A5B9QY42_9BACT</name>
<dbReference type="Pfam" id="PF07963">
    <property type="entry name" value="N_methyl"/>
    <property type="match status" value="1"/>
</dbReference>
<sequence>MLRIEHTHPAARRGAFTLVELLVVIAIIGVLVGLLLPAVQAAREAARRMSCSNNLKQVGLALQNYHDTYRAFPAISYEHEVNGGNESIHSSYSWGTFILPFMEGDNLYDALDPRGGQRMHQAVAVPVKRQALETPVAGFRCPSDTGPEMNTKYLINEASPDVPTALSNYLGVNSAGDIDRAHTHNGIFVPGTNVQGNSRMKVAMRDILDGTSNTAIVGERAWLLNGVNLNAGNVFGHNGNSDIENGHDYNNGFISVVGGGKPHINTTDTCGGGCNDVDGRQGFSSNHPGGAMFVFADGSVHFISENVDDNFGGASDTVYERLLNRMDGAPVGEY</sequence>
<keyword evidence="4" id="KW-1185">Reference proteome</keyword>
<proteinExistence type="predicted"/>
<dbReference type="AlphaFoldDB" id="A0A5B9QY42"/>
<dbReference type="InterPro" id="IPR045584">
    <property type="entry name" value="Pilin-like"/>
</dbReference>
<dbReference type="NCBIfam" id="TIGR04294">
    <property type="entry name" value="pre_pil_HX9DG"/>
    <property type="match status" value="1"/>
</dbReference>
<protein>
    <recommendedName>
        <fullName evidence="2">DUF1559 domain-containing protein</fullName>
    </recommendedName>
</protein>
<accession>A0A5B9QY42</accession>
<keyword evidence="1" id="KW-0812">Transmembrane</keyword>
<keyword evidence="1" id="KW-1133">Transmembrane helix</keyword>